<dbReference type="PANTHER" id="PTHR48081">
    <property type="entry name" value="AB HYDROLASE SUPERFAMILY PROTEIN C4A8.06C"/>
    <property type="match status" value="1"/>
</dbReference>
<dbReference type="Pfam" id="PF07859">
    <property type="entry name" value="Abhydrolase_3"/>
    <property type="match status" value="1"/>
</dbReference>
<evidence type="ECO:0000313" key="4">
    <source>
        <dbReference type="Proteomes" id="UP001500274"/>
    </source>
</evidence>
<dbReference type="InterPro" id="IPR013094">
    <property type="entry name" value="AB_hydrolase_3"/>
</dbReference>
<dbReference type="InterPro" id="IPR029058">
    <property type="entry name" value="AB_hydrolase_fold"/>
</dbReference>
<reference evidence="3 4" key="1">
    <citation type="journal article" date="2019" name="Int. J. Syst. Evol. Microbiol.">
        <title>The Global Catalogue of Microorganisms (GCM) 10K type strain sequencing project: providing services to taxonomists for standard genome sequencing and annotation.</title>
        <authorList>
            <consortium name="The Broad Institute Genomics Platform"/>
            <consortium name="The Broad Institute Genome Sequencing Center for Infectious Disease"/>
            <person name="Wu L."/>
            <person name="Ma J."/>
        </authorList>
    </citation>
    <scope>NUCLEOTIDE SEQUENCE [LARGE SCALE GENOMIC DNA]</scope>
    <source>
        <strain evidence="3 4">JCM 16365</strain>
    </source>
</reference>
<accession>A0ABN3PB51</accession>
<feature type="domain" description="Alpha/beta hydrolase fold-3" evidence="2">
    <location>
        <begin position="75"/>
        <end position="274"/>
    </location>
</feature>
<dbReference type="RefSeq" id="WP_344227690.1">
    <property type="nucleotide sequence ID" value="NZ_BAAARI010000008.1"/>
</dbReference>
<keyword evidence="4" id="KW-1185">Reference proteome</keyword>
<organism evidence="3 4">
    <name type="scientific">Microbacterium binotii</name>
    <dbReference type="NCBI Taxonomy" id="462710"/>
    <lineage>
        <taxon>Bacteria</taxon>
        <taxon>Bacillati</taxon>
        <taxon>Actinomycetota</taxon>
        <taxon>Actinomycetes</taxon>
        <taxon>Micrococcales</taxon>
        <taxon>Microbacteriaceae</taxon>
        <taxon>Microbacterium</taxon>
    </lineage>
</organism>
<evidence type="ECO:0000313" key="3">
    <source>
        <dbReference type="EMBL" id="GAA2574364.1"/>
    </source>
</evidence>
<name>A0ABN3PB51_9MICO</name>
<dbReference type="InterPro" id="IPR050300">
    <property type="entry name" value="GDXG_lipolytic_enzyme"/>
</dbReference>
<evidence type="ECO:0000259" key="2">
    <source>
        <dbReference type="Pfam" id="PF07859"/>
    </source>
</evidence>
<dbReference type="SUPFAM" id="SSF53474">
    <property type="entry name" value="alpha/beta-Hydrolases"/>
    <property type="match status" value="1"/>
</dbReference>
<dbReference type="EMBL" id="BAAARI010000008">
    <property type="protein sequence ID" value="GAA2574364.1"/>
    <property type="molecule type" value="Genomic_DNA"/>
</dbReference>
<dbReference type="Gene3D" id="3.40.50.1820">
    <property type="entry name" value="alpha/beta hydrolase"/>
    <property type="match status" value="1"/>
</dbReference>
<sequence>MTLLMTLTSGLLWLTAGKTRRDLSGSAYLQSLDPARAPERAPRNAARWGELTERTIGGRVVRRWQPAGHVAGRELIYFPGGGFVNPLVTAHWWIIPRLMTRTRAAVTIADYPLTPEHTYDQARAFVDAVYAHVADDPRTTQLLVAGDSAGGNVALSLALRVRDEKRRPIDGLILLAPWVDPTMRNPEAARLQRRDPSLRCEGLRAAGVAWAGTLPTDDSQISPIFDTLADLPPTVLFQGGRDIFLADAQLFAAKAKRAGSPVRLVVAPDGFHVYPGAYWTREAHEAYDLVARFADDPVGVSGR</sequence>
<gene>
    <name evidence="3" type="ORF">GCM10009862_11700</name>
</gene>
<dbReference type="Proteomes" id="UP001500274">
    <property type="component" value="Unassembled WGS sequence"/>
</dbReference>
<comment type="caution">
    <text evidence="3">The sequence shown here is derived from an EMBL/GenBank/DDBJ whole genome shotgun (WGS) entry which is preliminary data.</text>
</comment>
<evidence type="ECO:0000256" key="1">
    <source>
        <dbReference type="ARBA" id="ARBA00022801"/>
    </source>
</evidence>
<protein>
    <recommendedName>
        <fullName evidence="2">Alpha/beta hydrolase fold-3 domain-containing protein</fullName>
    </recommendedName>
</protein>
<proteinExistence type="predicted"/>
<dbReference type="PANTHER" id="PTHR48081:SF8">
    <property type="entry name" value="ALPHA_BETA HYDROLASE FOLD-3 DOMAIN-CONTAINING PROTEIN-RELATED"/>
    <property type="match status" value="1"/>
</dbReference>
<keyword evidence="1" id="KW-0378">Hydrolase</keyword>